<dbReference type="EMBL" id="JACBAZ010000001">
    <property type="protein sequence ID" value="NWK54102.1"/>
    <property type="molecule type" value="Genomic_DNA"/>
</dbReference>
<sequence>MSTKVTHPNRRAILGIIAVILIVIFANWLMSSTSLGNRNLDLTEDKRHTLTEGTKAILSELDTPVIIRYYATRKSEMMPRQLKNYMRKVDDLLNRYRNLSKGQIIIEHLDPQPDTDAEDSANLDGISGQRINDENLYFGLSISSLNQKSAIPYLDPNDETMLEYHLSSAIANVTSFKKTRVGLMTTLPMAGSPAQMPGQQPQQPWIMYQLLEQRYELQNLGMTPADLNPEDTPVILLVHPAGITPETEYTLDQYLLKGGIIIACIDPYAITAPQGNPMMGAMGGGGVPKSSHLPTLLQAWGIGMDSTHVIADGKYASDFGENRRMYAHLNLSQEAITDKDEITTRNFESLYLPLAGGLTLNENKGLNVETLVKSSNEVILVTAQSAGNPDPGLFTRSQPTGKSYGLLMRLQGSFPSAFPDGKPGNEQSADTKAEAEGDKTLAENASSGLKKAEKPGTVYLISDADFLFDVACFQSSPQGHIAVNNNAALIENILDQCTGSKHLIGARSRAATMRPFTVVKEMETQFAKELREDVEKAQQEMQDIVTQLQQLQSQKSQGKQLVLSPEQELKIIELQEKEIQLRRELRDKQKSLRSRKDALYAKITRLTVAVTPAFVALLGLAVWLIRRKTTRAL</sequence>
<comment type="caution">
    <text evidence="6">The sequence shown here is derived from an EMBL/GenBank/DDBJ whole genome shotgun (WGS) entry which is preliminary data.</text>
</comment>
<feature type="domain" description="ABC-type uncharacterised transport system" evidence="4">
    <location>
        <begin position="178"/>
        <end position="473"/>
    </location>
</feature>
<dbReference type="Pfam" id="PF23357">
    <property type="entry name" value="DUF7088"/>
    <property type="match status" value="1"/>
</dbReference>
<evidence type="ECO:0000256" key="3">
    <source>
        <dbReference type="SAM" id="Phobius"/>
    </source>
</evidence>
<evidence type="ECO:0000259" key="5">
    <source>
        <dbReference type="Pfam" id="PF23357"/>
    </source>
</evidence>
<name>A0A851GAW0_9BACT</name>
<dbReference type="Proteomes" id="UP000557872">
    <property type="component" value="Unassembled WGS sequence"/>
</dbReference>
<evidence type="ECO:0000259" key="4">
    <source>
        <dbReference type="Pfam" id="PF09822"/>
    </source>
</evidence>
<evidence type="ECO:0000256" key="2">
    <source>
        <dbReference type="SAM" id="MobiDB-lite"/>
    </source>
</evidence>
<dbReference type="InterPro" id="IPR019196">
    <property type="entry name" value="ABC_transp_unknown"/>
</dbReference>
<evidence type="ECO:0000313" key="7">
    <source>
        <dbReference type="Proteomes" id="UP000557872"/>
    </source>
</evidence>
<reference evidence="6 7" key="1">
    <citation type="submission" date="2020-07" db="EMBL/GenBank/DDBJ databases">
        <title>Roseicoccus Jingziensis gen. nov., sp. nov., isolated from coastal seawater.</title>
        <authorList>
            <person name="Feng X."/>
        </authorList>
    </citation>
    <scope>NUCLEOTIDE SEQUENCE [LARGE SCALE GENOMIC DNA]</scope>
    <source>
        <strain evidence="6 7">N1E253</strain>
    </source>
</reference>
<evidence type="ECO:0000256" key="1">
    <source>
        <dbReference type="SAM" id="Coils"/>
    </source>
</evidence>
<dbReference type="RefSeq" id="WP_178930647.1">
    <property type="nucleotide sequence ID" value="NZ_JACBAZ010000001.1"/>
</dbReference>
<proteinExistence type="predicted"/>
<keyword evidence="3" id="KW-0812">Transmembrane</keyword>
<dbReference type="AlphaFoldDB" id="A0A851GAW0"/>
<keyword evidence="7" id="KW-1185">Reference proteome</keyword>
<keyword evidence="3" id="KW-1133">Transmembrane helix</keyword>
<accession>A0A851GAW0</accession>
<dbReference type="InterPro" id="IPR055396">
    <property type="entry name" value="DUF7088"/>
</dbReference>
<feature type="region of interest" description="Disordered" evidence="2">
    <location>
        <begin position="416"/>
        <end position="448"/>
    </location>
</feature>
<gene>
    <name evidence="6" type="ORF">HW115_00645</name>
</gene>
<feature type="transmembrane region" description="Helical" evidence="3">
    <location>
        <begin position="603"/>
        <end position="625"/>
    </location>
</feature>
<feature type="compositionally biased region" description="Basic and acidic residues" evidence="2">
    <location>
        <begin position="429"/>
        <end position="441"/>
    </location>
</feature>
<feature type="domain" description="DUF7088" evidence="5">
    <location>
        <begin position="44"/>
        <end position="136"/>
    </location>
</feature>
<keyword evidence="3" id="KW-0472">Membrane</keyword>
<feature type="coiled-coil region" evidence="1">
    <location>
        <begin position="520"/>
        <end position="602"/>
    </location>
</feature>
<feature type="transmembrane region" description="Helical" evidence="3">
    <location>
        <begin position="12"/>
        <end position="30"/>
    </location>
</feature>
<dbReference type="Pfam" id="PF09822">
    <property type="entry name" value="ABC_transp_aux"/>
    <property type="match status" value="1"/>
</dbReference>
<evidence type="ECO:0000313" key="6">
    <source>
        <dbReference type="EMBL" id="NWK54102.1"/>
    </source>
</evidence>
<protein>
    <submittedName>
        <fullName evidence="6">Gldg family protein</fullName>
    </submittedName>
</protein>
<organism evidence="6 7">
    <name type="scientific">Oceaniferula marina</name>
    <dbReference type="NCBI Taxonomy" id="2748318"/>
    <lineage>
        <taxon>Bacteria</taxon>
        <taxon>Pseudomonadati</taxon>
        <taxon>Verrucomicrobiota</taxon>
        <taxon>Verrucomicrobiia</taxon>
        <taxon>Verrucomicrobiales</taxon>
        <taxon>Verrucomicrobiaceae</taxon>
        <taxon>Oceaniferula</taxon>
    </lineage>
</organism>
<keyword evidence="1" id="KW-0175">Coiled coil</keyword>